<evidence type="ECO:0000256" key="3">
    <source>
        <dbReference type="ARBA" id="ARBA00022448"/>
    </source>
</evidence>
<dbReference type="SUPFAM" id="SSF160240">
    <property type="entry name" value="Cation efflux protein cytoplasmic domain-like"/>
    <property type="match status" value="1"/>
</dbReference>
<keyword evidence="4 9" id="KW-0812">Transmembrane</keyword>
<gene>
    <name evidence="12" type="ordered locus">Terro_4301</name>
</gene>
<keyword evidence="3" id="KW-0813">Transport</keyword>
<dbReference type="NCBIfam" id="TIGR01297">
    <property type="entry name" value="CDF"/>
    <property type="match status" value="1"/>
</dbReference>
<comment type="subcellular location">
    <subcellularLocation>
        <location evidence="1">Membrane</location>
        <topology evidence="1">Multi-pass membrane protein</topology>
    </subcellularLocation>
</comment>
<proteinExistence type="inferred from homology"/>
<dbReference type="GO" id="GO:0005385">
    <property type="term" value="F:zinc ion transmembrane transporter activity"/>
    <property type="evidence" value="ECO:0007669"/>
    <property type="project" value="TreeGrafter"/>
</dbReference>
<accession>I3ZMN0</accession>
<dbReference type="eggNOG" id="COG1230">
    <property type="taxonomic scope" value="Bacteria"/>
</dbReference>
<evidence type="ECO:0000256" key="5">
    <source>
        <dbReference type="ARBA" id="ARBA00022906"/>
    </source>
</evidence>
<keyword evidence="8 9" id="KW-0472">Membrane</keyword>
<dbReference type="Pfam" id="PF16916">
    <property type="entry name" value="ZT_dimer"/>
    <property type="match status" value="1"/>
</dbReference>
<dbReference type="InterPro" id="IPR036837">
    <property type="entry name" value="Cation_efflux_CTD_sf"/>
</dbReference>
<feature type="transmembrane region" description="Helical" evidence="9">
    <location>
        <begin position="121"/>
        <end position="145"/>
    </location>
</feature>
<dbReference type="InterPro" id="IPR058533">
    <property type="entry name" value="Cation_efflux_TM"/>
</dbReference>
<keyword evidence="5" id="KW-0862">Zinc</keyword>
<dbReference type="OrthoDB" id="9809646at2"/>
<keyword evidence="7" id="KW-0406">Ion transport</keyword>
<protein>
    <submittedName>
        <fullName evidence="12">Co/Zn/Cd efflux system component</fullName>
    </submittedName>
</protein>
<dbReference type="InterPro" id="IPR002524">
    <property type="entry name" value="Cation_efflux"/>
</dbReference>
<feature type="transmembrane region" description="Helical" evidence="9">
    <location>
        <begin position="23"/>
        <end position="43"/>
    </location>
</feature>
<dbReference type="PANTHER" id="PTHR11562:SF17">
    <property type="entry name" value="RE54080P-RELATED"/>
    <property type="match status" value="1"/>
</dbReference>
<reference evidence="12 13" key="1">
    <citation type="submission" date="2012-06" db="EMBL/GenBank/DDBJ databases">
        <title>Complete genome of Terriglobus roseus DSM 18391.</title>
        <authorList>
            <consortium name="US DOE Joint Genome Institute (JGI-PGF)"/>
            <person name="Lucas S."/>
            <person name="Copeland A."/>
            <person name="Lapidus A."/>
            <person name="Glavina del Rio T."/>
            <person name="Dalin E."/>
            <person name="Tice H."/>
            <person name="Bruce D."/>
            <person name="Goodwin L."/>
            <person name="Pitluck S."/>
            <person name="Peters L."/>
            <person name="Mikhailova N."/>
            <person name="Munk A.C.C."/>
            <person name="Kyrpides N."/>
            <person name="Mavromatis K."/>
            <person name="Ivanova N."/>
            <person name="Brettin T."/>
            <person name="Detter J.C."/>
            <person name="Han C."/>
            <person name="Larimer F."/>
            <person name="Land M."/>
            <person name="Hauser L."/>
            <person name="Markowitz V."/>
            <person name="Cheng J.-F."/>
            <person name="Hugenholtz P."/>
            <person name="Woyke T."/>
            <person name="Wu D."/>
            <person name="Brambilla E."/>
            <person name="Klenk H.-P."/>
            <person name="Eisen J.A."/>
        </authorList>
    </citation>
    <scope>NUCLEOTIDE SEQUENCE [LARGE SCALE GENOMIC DNA]</scope>
    <source>
        <strain evidence="13">DSM 18391 / NRRL B-41598 / KBS 63</strain>
    </source>
</reference>
<comment type="similarity">
    <text evidence="2">Belongs to the cation diffusion facilitator (CDF) transporter (TC 2.A.4) family. SLC30A subfamily.</text>
</comment>
<feature type="transmembrane region" description="Helical" evidence="9">
    <location>
        <begin position="55"/>
        <end position="73"/>
    </location>
</feature>
<dbReference type="PANTHER" id="PTHR11562">
    <property type="entry name" value="CATION EFFLUX PROTEIN/ ZINC TRANSPORTER"/>
    <property type="match status" value="1"/>
</dbReference>
<dbReference type="AlphaFoldDB" id="I3ZMN0"/>
<keyword evidence="13" id="KW-1185">Reference proteome</keyword>
<dbReference type="InterPro" id="IPR050681">
    <property type="entry name" value="CDF/SLC30A"/>
</dbReference>
<evidence type="ECO:0000256" key="1">
    <source>
        <dbReference type="ARBA" id="ARBA00004141"/>
    </source>
</evidence>
<dbReference type="HOGENOM" id="CLU_013430_0_0_0"/>
<dbReference type="Pfam" id="PF01545">
    <property type="entry name" value="Cation_efflux"/>
    <property type="match status" value="1"/>
</dbReference>
<dbReference type="GO" id="GO:0005886">
    <property type="term" value="C:plasma membrane"/>
    <property type="evidence" value="ECO:0007669"/>
    <property type="project" value="TreeGrafter"/>
</dbReference>
<feature type="domain" description="Cation efflux protein transmembrane" evidence="10">
    <location>
        <begin position="23"/>
        <end position="214"/>
    </location>
</feature>
<dbReference type="Gene3D" id="3.30.70.1350">
    <property type="entry name" value="Cation efflux protein, cytoplasmic domain"/>
    <property type="match status" value="1"/>
</dbReference>
<dbReference type="KEGG" id="trs:Terro_4301"/>
<evidence type="ECO:0000256" key="8">
    <source>
        <dbReference type="ARBA" id="ARBA00023136"/>
    </source>
</evidence>
<sequence>MAHDHDHSGHGAHVHGPTSGKRMWISLVVTLAFCAGEAIAGLFSHSLALLSDAGHNMSDAVALGLAAYAVAAIKKPAAGRHTYGYIRISTLTALFNSSTLVVIAIWIAIEAIGRFRHPEPITGNLMIGVACISVLMNTVIALALAGDAKHSLNSRAAFIHMAGDALSAVAVVLAGVIVHYTGWLYADPIVSLMIAVFIFWSAIGIVRDASDVLMEKAPKGLDVEEMAARIGGIEPVCGVHDVHVWTVGEGRNLLSCHVALPAEFTLLETTAIVAKIDKMLHDDFGIEHATIQPEENGLCKMAHAQTVFCTMEAHAHAGHSH</sequence>
<evidence type="ECO:0000256" key="7">
    <source>
        <dbReference type="ARBA" id="ARBA00023065"/>
    </source>
</evidence>
<dbReference type="SUPFAM" id="SSF161111">
    <property type="entry name" value="Cation efflux protein transmembrane domain-like"/>
    <property type="match status" value="1"/>
</dbReference>
<dbReference type="InterPro" id="IPR027470">
    <property type="entry name" value="Cation_efflux_CTD"/>
</dbReference>
<dbReference type="Gene3D" id="1.20.1510.10">
    <property type="entry name" value="Cation efflux protein transmembrane domain"/>
    <property type="match status" value="1"/>
</dbReference>
<evidence type="ECO:0000256" key="9">
    <source>
        <dbReference type="SAM" id="Phobius"/>
    </source>
</evidence>
<evidence type="ECO:0000259" key="11">
    <source>
        <dbReference type="Pfam" id="PF16916"/>
    </source>
</evidence>
<feature type="transmembrane region" description="Helical" evidence="9">
    <location>
        <begin position="85"/>
        <end position="109"/>
    </location>
</feature>
<keyword evidence="6 9" id="KW-1133">Transmembrane helix</keyword>
<evidence type="ECO:0000259" key="10">
    <source>
        <dbReference type="Pfam" id="PF01545"/>
    </source>
</evidence>
<dbReference type="InterPro" id="IPR027469">
    <property type="entry name" value="Cation_efflux_TMD_sf"/>
</dbReference>
<evidence type="ECO:0000256" key="4">
    <source>
        <dbReference type="ARBA" id="ARBA00022692"/>
    </source>
</evidence>
<feature type="transmembrane region" description="Helical" evidence="9">
    <location>
        <begin position="157"/>
        <end position="183"/>
    </location>
</feature>
<dbReference type="RefSeq" id="WP_014787758.1">
    <property type="nucleotide sequence ID" value="NC_018014.1"/>
</dbReference>
<keyword evidence="5" id="KW-0864">Zinc transport</keyword>
<evidence type="ECO:0000256" key="2">
    <source>
        <dbReference type="ARBA" id="ARBA00008873"/>
    </source>
</evidence>
<evidence type="ECO:0000256" key="6">
    <source>
        <dbReference type="ARBA" id="ARBA00022989"/>
    </source>
</evidence>
<dbReference type="STRING" id="926566.Terro_4301"/>
<name>I3ZMN0_TERRK</name>
<dbReference type="Proteomes" id="UP000006056">
    <property type="component" value="Chromosome"/>
</dbReference>
<evidence type="ECO:0000313" key="12">
    <source>
        <dbReference type="EMBL" id="AFL90498.1"/>
    </source>
</evidence>
<feature type="domain" description="Cation efflux protein cytoplasmic" evidence="11">
    <location>
        <begin position="218"/>
        <end position="295"/>
    </location>
</feature>
<dbReference type="PATRIC" id="fig|926566.3.peg.4245"/>
<organism evidence="12 13">
    <name type="scientific">Terriglobus roseus (strain DSM 18391 / NRRL B-41598 / KBS 63)</name>
    <dbReference type="NCBI Taxonomy" id="926566"/>
    <lineage>
        <taxon>Bacteria</taxon>
        <taxon>Pseudomonadati</taxon>
        <taxon>Acidobacteriota</taxon>
        <taxon>Terriglobia</taxon>
        <taxon>Terriglobales</taxon>
        <taxon>Acidobacteriaceae</taxon>
        <taxon>Terriglobus</taxon>
    </lineage>
</organism>
<evidence type="ECO:0000313" key="13">
    <source>
        <dbReference type="Proteomes" id="UP000006056"/>
    </source>
</evidence>
<feature type="transmembrane region" description="Helical" evidence="9">
    <location>
        <begin position="189"/>
        <end position="206"/>
    </location>
</feature>
<dbReference type="EMBL" id="CP003379">
    <property type="protein sequence ID" value="AFL90498.1"/>
    <property type="molecule type" value="Genomic_DNA"/>
</dbReference>